<organism evidence="1">
    <name type="scientific">marine metagenome</name>
    <dbReference type="NCBI Taxonomy" id="408172"/>
    <lineage>
        <taxon>unclassified sequences</taxon>
        <taxon>metagenomes</taxon>
        <taxon>ecological metagenomes</taxon>
    </lineage>
</organism>
<name>A0A382EBZ6_9ZZZZ</name>
<evidence type="ECO:0000313" key="1">
    <source>
        <dbReference type="EMBL" id="SVB47939.1"/>
    </source>
</evidence>
<gene>
    <name evidence="1" type="ORF">METZ01_LOCUS200793</name>
</gene>
<feature type="non-terminal residue" evidence="1">
    <location>
        <position position="1"/>
    </location>
</feature>
<proteinExistence type="predicted"/>
<dbReference type="EMBL" id="UINC01043630">
    <property type="protein sequence ID" value="SVB47939.1"/>
    <property type="molecule type" value="Genomic_DNA"/>
</dbReference>
<dbReference type="AlphaFoldDB" id="A0A382EBZ6"/>
<feature type="non-terminal residue" evidence="1">
    <location>
        <position position="39"/>
    </location>
</feature>
<sequence>KRNIKVLYYHTILRVQKESLKRIHMKKMLNYFLILIMRN</sequence>
<reference evidence="1" key="1">
    <citation type="submission" date="2018-05" db="EMBL/GenBank/DDBJ databases">
        <authorList>
            <person name="Lanie J.A."/>
            <person name="Ng W.-L."/>
            <person name="Kazmierczak K.M."/>
            <person name="Andrzejewski T.M."/>
            <person name="Davidsen T.M."/>
            <person name="Wayne K.J."/>
            <person name="Tettelin H."/>
            <person name="Glass J.I."/>
            <person name="Rusch D."/>
            <person name="Podicherti R."/>
            <person name="Tsui H.-C.T."/>
            <person name="Winkler M.E."/>
        </authorList>
    </citation>
    <scope>NUCLEOTIDE SEQUENCE</scope>
</reference>
<protein>
    <submittedName>
        <fullName evidence="1">Uncharacterized protein</fullName>
    </submittedName>
</protein>
<accession>A0A382EBZ6</accession>